<feature type="coiled-coil region" evidence="1">
    <location>
        <begin position="157"/>
        <end position="214"/>
    </location>
</feature>
<sequence>MGTNRQTVSGARTVETDVVDAAKARVEHERGVIDAERDAFAQFRKRVDRLAPDGAKSRESVTPSRSAARATMLDGSESTGQSALAAVRDAYRETVMATAHYDADYGDTYAESLAAEFGPELAHGLIGDGGFPAILRERLLAAVDSAVENRQRVRATLDREHRALTRAGETLAELREEVAAIDSRPFFDCDPDELRRLRADLTALDRQCDQLAASRQSGDLHTATTLPHANDHCSLSDLLYDDLDVQFPVLSATATTSERIHDARTRVERALTATRTTERRHTA</sequence>
<dbReference type="InterPro" id="IPR055684">
    <property type="entry name" value="DUF7260"/>
</dbReference>
<dbReference type="AlphaFoldDB" id="A0A830FL21"/>
<dbReference type="RefSeq" id="WP_188979464.1">
    <property type="nucleotide sequence ID" value="NZ_BMPG01000003.1"/>
</dbReference>
<evidence type="ECO:0000313" key="5">
    <source>
        <dbReference type="Proteomes" id="UP000607197"/>
    </source>
</evidence>
<protein>
    <recommendedName>
        <fullName evidence="3">DUF7260 domain-containing protein</fullName>
    </recommendedName>
</protein>
<dbReference type="Proteomes" id="UP000607197">
    <property type="component" value="Unassembled WGS sequence"/>
</dbReference>
<name>A0A830FL21_9EURY</name>
<keyword evidence="5" id="KW-1185">Reference proteome</keyword>
<feature type="region of interest" description="Disordered" evidence="2">
    <location>
        <begin position="51"/>
        <end position="79"/>
    </location>
</feature>
<dbReference type="OrthoDB" id="206489at2157"/>
<dbReference type="EMBL" id="BMPG01000003">
    <property type="protein sequence ID" value="GGL66337.1"/>
    <property type="molecule type" value="Genomic_DNA"/>
</dbReference>
<proteinExistence type="predicted"/>
<evidence type="ECO:0000256" key="1">
    <source>
        <dbReference type="SAM" id="Coils"/>
    </source>
</evidence>
<reference evidence="4" key="1">
    <citation type="journal article" date="2014" name="Int. J. Syst. Evol. Microbiol.">
        <title>Complete genome sequence of Corynebacterium casei LMG S-19264T (=DSM 44701T), isolated from a smear-ripened cheese.</title>
        <authorList>
            <consortium name="US DOE Joint Genome Institute (JGI-PGF)"/>
            <person name="Walter F."/>
            <person name="Albersmeier A."/>
            <person name="Kalinowski J."/>
            <person name="Ruckert C."/>
        </authorList>
    </citation>
    <scope>NUCLEOTIDE SEQUENCE</scope>
    <source>
        <strain evidence="4">JCM 19596</strain>
    </source>
</reference>
<keyword evidence="1" id="KW-0175">Coiled coil</keyword>
<dbReference type="Pfam" id="PF23921">
    <property type="entry name" value="DUF7260"/>
    <property type="match status" value="1"/>
</dbReference>
<evidence type="ECO:0000313" key="4">
    <source>
        <dbReference type="EMBL" id="GGL66337.1"/>
    </source>
</evidence>
<accession>A0A830FL21</accession>
<comment type="caution">
    <text evidence="4">The sequence shown here is derived from an EMBL/GenBank/DDBJ whole genome shotgun (WGS) entry which is preliminary data.</text>
</comment>
<feature type="domain" description="DUF7260" evidence="3">
    <location>
        <begin position="18"/>
        <end position="264"/>
    </location>
</feature>
<gene>
    <name evidence="4" type="ORF">GCM10009039_25350</name>
</gene>
<organism evidence="4 5">
    <name type="scientific">Halocalculus aciditolerans</name>
    <dbReference type="NCBI Taxonomy" id="1383812"/>
    <lineage>
        <taxon>Archaea</taxon>
        <taxon>Methanobacteriati</taxon>
        <taxon>Methanobacteriota</taxon>
        <taxon>Stenosarchaea group</taxon>
        <taxon>Halobacteria</taxon>
        <taxon>Halobacteriales</taxon>
        <taxon>Halobacteriaceae</taxon>
        <taxon>Halocalculus</taxon>
    </lineage>
</organism>
<evidence type="ECO:0000259" key="3">
    <source>
        <dbReference type="Pfam" id="PF23921"/>
    </source>
</evidence>
<evidence type="ECO:0000256" key="2">
    <source>
        <dbReference type="SAM" id="MobiDB-lite"/>
    </source>
</evidence>
<reference evidence="4" key="2">
    <citation type="submission" date="2020-09" db="EMBL/GenBank/DDBJ databases">
        <authorList>
            <person name="Sun Q."/>
            <person name="Ohkuma M."/>
        </authorList>
    </citation>
    <scope>NUCLEOTIDE SEQUENCE</scope>
    <source>
        <strain evidence="4">JCM 19596</strain>
    </source>
</reference>